<protein>
    <submittedName>
        <fullName evidence="2">Uncharacterized protein</fullName>
    </submittedName>
</protein>
<sequence length="149" mass="16937">MKTFEKNQNRPAIHGLSSLSFKSNDDVWGPPSRTHVTFNRVFRGLYTLHSVLFCFFSILQFIVAEMIGGDFHVAIDKPSGYSVNQGWREENHRACPRRMFLAACTTAEVWSQLEIASKTKQTPVPSRSLSLSHEKGSRYFCASRVHGTR</sequence>
<reference evidence="2 3" key="1">
    <citation type="submission" date="2016-12" db="EMBL/GenBank/DDBJ databases">
        <title>The genomes of Aspergillus section Nigri reveals drivers in fungal speciation.</title>
        <authorList>
            <consortium name="DOE Joint Genome Institute"/>
            <person name="Vesth T.C."/>
            <person name="Nybo J."/>
            <person name="Theobald S."/>
            <person name="Brandl J."/>
            <person name="Frisvad J.C."/>
            <person name="Nielsen K.F."/>
            <person name="Lyhne E.K."/>
            <person name="Kogle M.E."/>
            <person name="Kuo A."/>
            <person name="Riley R."/>
            <person name="Clum A."/>
            <person name="Nolan M."/>
            <person name="Lipzen A."/>
            <person name="Salamov A."/>
            <person name="Henrissat B."/>
            <person name="Wiebenga A."/>
            <person name="De Vries R.P."/>
            <person name="Grigoriev I.V."/>
            <person name="Mortensen U.H."/>
            <person name="Andersen M.R."/>
            <person name="Baker S.E."/>
        </authorList>
    </citation>
    <scope>NUCLEOTIDE SEQUENCE [LARGE SCALE GENOMIC DNA]</scope>
    <source>
        <strain evidence="2 3">IBT 23096</strain>
    </source>
</reference>
<gene>
    <name evidence="2" type="ORF">P170DRAFT_23726</name>
</gene>
<organism evidence="2 3">
    <name type="scientific">Aspergillus steynii IBT 23096</name>
    <dbReference type="NCBI Taxonomy" id="1392250"/>
    <lineage>
        <taxon>Eukaryota</taxon>
        <taxon>Fungi</taxon>
        <taxon>Dikarya</taxon>
        <taxon>Ascomycota</taxon>
        <taxon>Pezizomycotina</taxon>
        <taxon>Eurotiomycetes</taxon>
        <taxon>Eurotiomycetidae</taxon>
        <taxon>Eurotiales</taxon>
        <taxon>Aspergillaceae</taxon>
        <taxon>Aspergillus</taxon>
        <taxon>Aspergillus subgen. Circumdati</taxon>
    </lineage>
</organism>
<dbReference type="EMBL" id="MSFO01000001">
    <property type="protein sequence ID" value="PLB54677.1"/>
    <property type="molecule type" value="Genomic_DNA"/>
</dbReference>
<keyword evidence="1" id="KW-1133">Transmembrane helix</keyword>
<comment type="caution">
    <text evidence="2">The sequence shown here is derived from an EMBL/GenBank/DDBJ whole genome shotgun (WGS) entry which is preliminary data.</text>
</comment>
<feature type="transmembrane region" description="Helical" evidence="1">
    <location>
        <begin position="45"/>
        <end position="63"/>
    </location>
</feature>
<keyword evidence="3" id="KW-1185">Reference proteome</keyword>
<keyword evidence="1" id="KW-0472">Membrane</keyword>
<evidence type="ECO:0000313" key="3">
    <source>
        <dbReference type="Proteomes" id="UP000234275"/>
    </source>
</evidence>
<evidence type="ECO:0000313" key="2">
    <source>
        <dbReference type="EMBL" id="PLB54677.1"/>
    </source>
</evidence>
<keyword evidence="1" id="KW-0812">Transmembrane</keyword>
<name>A0A2I2GP77_9EURO</name>
<dbReference type="Proteomes" id="UP000234275">
    <property type="component" value="Unassembled WGS sequence"/>
</dbReference>
<dbReference type="VEuPathDB" id="FungiDB:P170DRAFT_23726"/>
<dbReference type="AlphaFoldDB" id="A0A2I2GP77"/>
<dbReference type="RefSeq" id="XP_024709979.1">
    <property type="nucleotide sequence ID" value="XM_024842933.1"/>
</dbReference>
<evidence type="ECO:0000256" key="1">
    <source>
        <dbReference type="SAM" id="Phobius"/>
    </source>
</evidence>
<proteinExistence type="predicted"/>
<accession>A0A2I2GP77</accession>
<dbReference type="GeneID" id="36550632"/>